<dbReference type="STRING" id="126957.T1J7Z4"/>
<evidence type="ECO:0000313" key="6">
    <source>
        <dbReference type="EnsemblMetazoa" id="SMAR009809-PA"/>
    </source>
</evidence>
<dbReference type="PANTHER" id="PTHR11265">
    <property type="entry name" value="S-ADENOSYL-METHYLTRANSFERASE MRAW"/>
    <property type="match status" value="1"/>
</dbReference>
<sequence>MQNTDCTSLCCLQKIYHPFARGKCEDKLIPGLKCIPEYIRNKDQTILIVNPKCDIVAPETTVSPITDVTSTILPTTPCPISKRPLVVNLSISIPLPTQTITETKPLHHIPVLEKETLNILQPQDNQIFIDMTYGAGGHTQSILDSAKNIKIYALDRDPLAHDAARRMAQNYPDQVIPLLGRFSELGNLLHELEVPENSVDGILFDLGCSSMQFDDPSRGFGLSKDGPLDMRMDGKRYPDQPTAADVIRTLDEDDLYKIMKVYGEEKAARPIAQALVESRYSFCSITTTNELAQVVASVLAKDSVLDKLERPAHSATKTFQAFRIFVNNELNELHRGLQLANRYLKYGGRAVVISFHSLEDRIAKRHFMEIDFNEPFNMTMSQKYRSCTKWHTNKELDEVLNDKIWSVINKKVIVPSEEEVKMNPRSRSAKLRAANKQKIAATA</sequence>
<evidence type="ECO:0000256" key="4">
    <source>
        <dbReference type="ARBA" id="ARBA00022691"/>
    </source>
</evidence>
<protein>
    <recommendedName>
        <fullName evidence="8">Methyltransferase domain-containing protein</fullName>
    </recommendedName>
</protein>
<dbReference type="InterPro" id="IPR029063">
    <property type="entry name" value="SAM-dependent_MTases_sf"/>
</dbReference>
<reference evidence="6" key="2">
    <citation type="submission" date="2015-02" db="UniProtKB">
        <authorList>
            <consortium name="EnsemblMetazoa"/>
        </authorList>
    </citation>
    <scope>IDENTIFICATION</scope>
</reference>
<organism evidence="6 7">
    <name type="scientific">Strigamia maritima</name>
    <name type="common">European centipede</name>
    <name type="synonym">Geophilus maritimus</name>
    <dbReference type="NCBI Taxonomy" id="126957"/>
    <lineage>
        <taxon>Eukaryota</taxon>
        <taxon>Metazoa</taxon>
        <taxon>Ecdysozoa</taxon>
        <taxon>Arthropoda</taxon>
        <taxon>Myriapoda</taxon>
        <taxon>Chilopoda</taxon>
        <taxon>Pleurostigmophora</taxon>
        <taxon>Geophilomorpha</taxon>
        <taxon>Linotaeniidae</taxon>
        <taxon>Strigamia</taxon>
    </lineage>
</organism>
<dbReference type="EnsemblMetazoa" id="SMAR009809-RA">
    <property type="protein sequence ID" value="SMAR009809-PA"/>
    <property type="gene ID" value="SMAR009809"/>
</dbReference>
<dbReference type="InterPro" id="IPR002903">
    <property type="entry name" value="RsmH"/>
</dbReference>
<reference evidence="7" key="1">
    <citation type="submission" date="2011-05" db="EMBL/GenBank/DDBJ databases">
        <authorList>
            <person name="Richards S.R."/>
            <person name="Qu J."/>
            <person name="Jiang H."/>
            <person name="Jhangiani S.N."/>
            <person name="Agravi P."/>
            <person name="Goodspeed R."/>
            <person name="Gross S."/>
            <person name="Mandapat C."/>
            <person name="Jackson L."/>
            <person name="Mathew T."/>
            <person name="Pu L."/>
            <person name="Thornton R."/>
            <person name="Saada N."/>
            <person name="Wilczek-Boney K.B."/>
            <person name="Lee S."/>
            <person name="Kovar C."/>
            <person name="Wu Y."/>
            <person name="Scherer S.E."/>
            <person name="Worley K.C."/>
            <person name="Muzny D.M."/>
            <person name="Gibbs R."/>
        </authorList>
    </citation>
    <scope>NUCLEOTIDE SEQUENCE</scope>
    <source>
        <strain evidence="7">Brora</strain>
    </source>
</reference>
<evidence type="ECO:0000256" key="2">
    <source>
        <dbReference type="ARBA" id="ARBA00022603"/>
    </source>
</evidence>
<keyword evidence="2" id="KW-0489">Methyltransferase</keyword>
<dbReference type="Proteomes" id="UP000014500">
    <property type="component" value="Unassembled WGS sequence"/>
</dbReference>
<dbReference type="HAMAP" id="MF_01007">
    <property type="entry name" value="16SrRNA_methyltr_H"/>
    <property type="match status" value="1"/>
</dbReference>
<evidence type="ECO:0000256" key="3">
    <source>
        <dbReference type="ARBA" id="ARBA00022679"/>
    </source>
</evidence>
<dbReference type="eggNOG" id="KOG2782">
    <property type="taxonomic scope" value="Eukaryota"/>
</dbReference>
<dbReference type="Gene3D" id="3.40.50.150">
    <property type="entry name" value="Vaccinia Virus protein VP39"/>
    <property type="match status" value="1"/>
</dbReference>
<accession>T1J7Z4</accession>
<evidence type="ECO:0000313" key="7">
    <source>
        <dbReference type="Proteomes" id="UP000014500"/>
    </source>
</evidence>
<dbReference type="HOGENOM" id="CLU_038422_1_1_1"/>
<comment type="similarity">
    <text evidence="1">Belongs to the methyltransferase superfamily. RsmH family.</text>
</comment>
<evidence type="ECO:0000256" key="1">
    <source>
        <dbReference type="ARBA" id="ARBA00010396"/>
    </source>
</evidence>
<dbReference type="InterPro" id="IPR023397">
    <property type="entry name" value="SAM-dep_MeTrfase_MraW_recog"/>
</dbReference>
<dbReference type="GO" id="GO:0070475">
    <property type="term" value="P:rRNA base methylation"/>
    <property type="evidence" value="ECO:0007669"/>
    <property type="project" value="TreeGrafter"/>
</dbReference>
<dbReference type="Gene3D" id="1.10.150.170">
    <property type="entry name" value="Putative methyltransferase TM0872, insert domain"/>
    <property type="match status" value="1"/>
</dbReference>
<dbReference type="Pfam" id="PF01795">
    <property type="entry name" value="Methyltransf_5"/>
    <property type="match status" value="1"/>
</dbReference>
<dbReference type="AlphaFoldDB" id="T1J7Z4"/>
<dbReference type="NCBIfam" id="TIGR00006">
    <property type="entry name" value="16S rRNA (cytosine(1402)-N(4))-methyltransferase RsmH"/>
    <property type="match status" value="1"/>
</dbReference>
<dbReference type="PANTHER" id="PTHR11265:SF0">
    <property type="entry name" value="12S RRNA N4-METHYLCYTIDINE METHYLTRANSFERASE"/>
    <property type="match status" value="1"/>
</dbReference>
<feature type="region of interest" description="Disordered" evidence="5">
    <location>
        <begin position="424"/>
        <end position="443"/>
    </location>
</feature>
<dbReference type="SUPFAM" id="SSF81799">
    <property type="entry name" value="Putative methyltransferase TM0872, insert domain"/>
    <property type="match status" value="1"/>
</dbReference>
<keyword evidence="4" id="KW-0949">S-adenosyl-L-methionine</keyword>
<dbReference type="GO" id="GO:0071424">
    <property type="term" value="F:rRNA (cytosine-N4-)-methyltransferase activity"/>
    <property type="evidence" value="ECO:0007669"/>
    <property type="project" value="TreeGrafter"/>
</dbReference>
<dbReference type="SUPFAM" id="SSF53335">
    <property type="entry name" value="S-adenosyl-L-methionine-dependent methyltransferases"/>
    <property type="match status" value="1"/>
</dbReference>
<evidence type="ECO:0000256" key="5">
    <source>
        <dbReference type="SAM" id="MobiDB-lite"/>
    </source>
</evidence>
<dbReference type="OMA" id="NPAKRTF"/>
<keyword evidence="3" id="KW-0808">Transferase</keyword>
<proteinExistence type="inferred from homology"/>
<dbReference type="PhylomeDB" id="T1J7Z4"/>
<dbReference type="EMBL" id="JH431944">
    <property type="status" value="NOT_ANNOTATED_CDS"/>
    <property type="molecule type" value="Genomic_DNA"/>
</dbReference>
<evidence type="ECO:0008006" key="8">
    <source>
        <dbReference type="Google" id="ProtNLM"/>
    </source>
</evidence>
<keyword evidence="7" id="KW-1185">Reference proteome</keyword>
<name>T1J7Z4_STRMM</name>